<dbReference type="AlphaFoldDB" id="A0A6J2U6N0"/>
<sequence>MENGNYGGSEFGWDYSMGGQGQGMSGYSQMGGMNQGSYGGSGGYGGRQWLHSNQANSQQYAQQGMQQGSFPTGIAEYNQSMLRYSSFPKTADTKSEMYSIMGGGGGGGSGQGMSMTSMSGGGGGGENYYGGYSGMSNNGLGSPGQGQGQGNQGYSSSWF</sequence>
<protein>
    <submittedName>
        <fullName evidence="3">RNA-binding protein FUS isoform X1</fullName>
    </submittedName>
</protein>
<organism evidence="2 3">
    <name type="scientific">Drosophila lebanonensis</name>
    <name type="common">Fruit fly</name>
    <name type="synonym">Scaptodrosophila lebanonensis</name>
    <dbReference type="NCBI Taxonomy" id="7225"/>
    <lineage>
        <taxon>Eukaryota</taxon>
        <taxon>Metazoa</taxon>
        <taxon>Ecdysozoa</taxon>
        <taxon>Arthropoda</taxon>
        <taxon>Hexapoda</taxon>
        <taxon>Insecta</taxon>
        <taxon>Pterygota</taxon>
        <taxon>Neoptera</taxon>
        <taxon>Endopterygota</taxon>
        <taxon>Diptera</taxon>
        <taxon>Brachycera</taxon>
        <taxon>Muscomorpha</taxon>
        <taxon>Ephydroidea</taxon>
        <taxon>Drosophilidae</taxon>
        <taxon>Scaptodrosophila</taxon>
    </lineage>
</organism>
<gene>
    <name evidence="3" type="primary">LOC115631554</name>
</gene>
<feature type="compositionally biased region" description="Gly residues" evidence="1">
    <location>
        <begin position="141"/>
        <end position="151"/>
    </location>
</feature>
<evidence type="ECO:0000256" key="1">
    <source>
        <dbReference type="SAM" id="MobiDB-lite"/>
    </source>
</evidence>
<name>A0A6J2U6N0_DROLE</name>
<feature type="compositionally biased region" description="Gly residues" evidence="1">
    <location>
        <begin position="101"/>
        <end position="111"/>
    </location>
</feature>
<feature type="region of interest" description="Disordered" evidence="1">
    <location>
        <begin position="96"/>
        <end position="120"/>
    </location>
</feature>
<dbReference type="Proteomes" id="UP000504634">
    <property type="component" value="Unplaced"/>
</dbReference>
<accession>A0A6J2U6N0</accession>
<reference evidence="3" key="1">
    <citation type="submission" date="2025-08" db="UniProtKB">
        <authorList>
            <consortium name="RefSeq"/>
        </authorList>
    </citation>
    <scope>IDENTIFICATION</scope>
    <source>
        <strain evidence="3">11010-0011.00</strain>
        <tissue evidence="3">Whole body</tissue>
    </source>
</reference>
<evidence type="ECO:0000313" key="2">
    <source>
        <dbReference type="Proteomes" id="UP000504634"/>
    </source>
</evidence>
<proteinExistence type="predicted"/>
<dbReference type="GeneID" id="115631554"/>
<evidence type="ECO:0000313" key="3">
    <source>
        <dbReference type="RefSeq" id="XP_030384201.1"/>
    </source>
</evidence>
<keyword evidence="2" id="KW-1185">Reference proteome</keyword>
<dbReference type="RefSeq" id="XP_030384201.1">
    <property type="nucleotide sequence ID" value="XM_030528341.1"/>
</dbReference>
<feature type="region of interest" description="Disordered" evidence="1">
    <location>
        <begin position="134"/>
        <end position="159"/>
    </location>
</feature>